<dbReference type="AlphaFoldDB" id="A0A816G8C5"/>
<evidence type="ECO:0000313" key="3">
    <source>
        <dbReference type="Proteomes" id="UP000663828"/>
    </source>
</evidence>
<protein>
    <submittedName>
        <fullName evidence="2">Uncharacterized protein</fullName>
    </submittedName>
</protein>
<reference evidence="2" key="1">
    <citation type="submission" date="2021-02" db="EMBL/GenBank/DDBJ databases">
        <authorList>
            <person name="Nowell W R."/>
        </authorList>
    </citation>
    <scope>NUCLEOTIDE SEQUENCE</scope>
</reference>
<evidence type="ECO:0000313" key="2">
    <source>
        <dbReference type="EMBL" id="CAF1670938.1"/>
    </source>
</evidence>
<feature type="non-terminal residue" evidence="2">
    <location>
        <position position="122"/>
    </location>
</feature>
<keyword evidence="3" id="KW-1185">Reference proteome</keyword>
<gene>
    <name evidence="2" type="ORF">XAT740_LOCUS58673</name>
</gene>
<evidence type="ECO:0000256" key="1">
    <source>
        <dbReference type="SAM" id="MobiDB-lite"/>
    </source>
</evidence>
<dbReference type="Proteomes" id="UP000663828">
    <property type="component" value="Unassembled WGS sequence"/>
</dbReference>
<sequence length="122" mass="13556">MVNLLSLVDSEELVNIDHTICGGPPSVIICVQRTLNEIATAANNIHSLTIRIEQNIVNTLSFSSSPSHTHTNDHASPSLVASTRSKYTHSTKSHHQQTIQHQQLTTIIQNSSTVYDHEQHRQ</sequence>
<dbReference type="EMBL" id="CAJNOR010013010">
    <property type="protein sequence ID" value="CAF1670938.1"/>
    <property type="molecule type" value="Genomic_DNA"/>
</dbReference>
<comment type="caution">
    <text evidence="2">The sequence shown here is derived from an EMBL/GenBank/DDBJ whole genome shotgun (WGS) entry which is preliminary data.</text>
</comment>
<name>A0A816G8C5_ADIRI</name>
<organism evidence="2 3">
    <name type="scientific">Adineta ricciae</name>
    <name type="common">Rotifer</name>
    <dbReference type="NCBI Taxonomy" id="249248"/>
    <lineage>
        <taxon>Eukaryota</taxon>
        <taxon>Metazoa</taxon>
        <taxon>Spiralia</taxon>
        <taxon>Gnathifera</taxon>
        <taxon>Rotifera</taxon>
        <taxon>Eurotatoria</taxon>
        <taxon>Bdelloidea</taxon>
        <taxon>Adinetida</taxon>
        <taxon>Adinetidae</taxon>
        <taxon>Adineta</taxon>
    </lineage>
</organism>
<proteinExistence type="predicted"/>
<accession>A0A816G8C5</accession>
<feature type="region of interest" description="Disordered" evidence="1">
    <location>
        <begin position="63"/>
        <end position="102"/>
    </location>
</feature>
<feature type="compositionally biased region" description="Basic residues" evidence="1">
    <location>
        <begin position="86"/>
        <end position="95"/>
    </location>
</feature>